<dbReference type="PROSITE" id="PS00160">
    <property type="entry name" value="ALDOLASE_KDPG_KHG_2"/>
    <property type="match status" value="1"/>
</dbReference>
<keyword evidence="4 6" id="KW-0456">Lyase</keyword>
<evidence type="ECO:0000313" key="7">
    <source>
        <dbReference type="Proteomes" id="UP000532373"/>
    </source>
</evidence>
<dbReference type="GO" id="GO:0008674">
    <property type="term" value="F:2-dehydro-3-deoxy-6-phosphogalactonate aldolase activity"/>
    <property type="evidence" value="ECO:0007669"/>
    <property type="project" value="UniProtKB-EC"/>
</dbReference>
<evidence type="ECO:0000313" key="6">
    <source>
        <dbReference type="EMBL" id="MBB6469818.1"/>
    </source>
</evidence>
<comment type="caution">
    <text evidence="6">The sequence shown here is derived from an EMBL/GenBank/DDBJ whole genome shotgun (WGS) entry which is preliminary data.</text>
</comment>
<evidence type="ECO:0000256" key="1">
    <source>
        <dbReference type="ARBA" id="ARBA00004761"/>
    </source>
</evidence>
<sequence length="224" mass="23527">MTPAQQKGDLASPGIVWPAFRRSLVAILRGIRTFEVEEIVGALIEEGFEAIEVPLNSPSPFTSIEKASSSFGETCLVGAGTVLSVQQVDRLSEAGGRLLVSPNVDPAVICRGAEHGMVTMPGVFTPTEALMAISCGASALKFFPAGAMGSEGIAAIRTILPPDTHVGVVGGVSQASFAQFKKVGVRLFGLGSGLYSPGDSASDVRQRARQIIASYDQVFFDQRR</sequence>
<dbReference type="InterPro" id="IPR031338">
    <property type="entry name" value="KDPG/KHG_AS_2"/>
</dbReference>
<proteinExistence type="inferred from homology"/>
<gene>
    <name evidence="6" type="ORF">HNQ96_005712</name>
</gene>
<protein>
    <submittedName>
        <fullName evidence="6">2-dehydro-3-deoxyphosphogalactonate aldolase</fullName>
        <ecNumber evidence="6">4.1.2.21</ecNumber>
    </submittedName>
</protein>
<evidence type="ECO:0000256" key="4">
    <source>
        <dbReference type="ARBA" id="ARBA00023239"/>
    </source>
</evidence>
<organism evidence="6 7">
    <name type="scientific">Aminobacter carboxidus</name>
    <dbReference type="NCBI Taxonomy" id="376165"/>
    <lineage>
        <taxon>Bacteria</taxon>
        <taxon>Pseudomonadati</taxon>
        <taxon>Pseudomonadota</taxon>
        <taxon>Alphaproteobacteria</taxon>
        <taxon>Hyphomicrobiales</taxon>
        <taxon>Phyllobacteriaceae</taxon>
        <taxon>Aminobacter</taxon>
    </lineage>
</organism>
<dbReference type="RefSeq" id="WP_184773492.1">
    <property type="nucleotide sequence ID" value="NZ_JACHGI010000019.1"/>
</dbReference>
<evidence type="ECO:0000256" key="3">
    <source>
        <dbReference type="ARBA" id="ARBA00011233"/>
    </source>
</evidence>
<comment type="similarity">
    <text evidence="2">Belongs to the KHG/KDPG aldolase family.</text>
</comment>
<keyword evidence="5" id="KW-0119">Carbohydrate metabolism</keyword>
<dbReference type="CDD" id="cd00452">
    <property type="entry name" value="KDPG_aldolase"/>
    <property type="match status" value="1"/>
</dbReference>
<dbReference type="InterPro" id="IPR000887">
    <property type="entry name" value="Aldlse_KDPG_KHG"/>
</dbReference>
<dbReference type="PANTHER" id="PTHR30246">
    <property type="entry name" value="2-KETO-3-DEOXY-6-PHOSPHOGLUCONATE ALDOLASE"/>
    <property type="match status" value="1"/>
</dbReference>
<dbReference type="Proteomes" id="UP000532373">
    <property type="component" value="Unassembled WGS sequence"/>
</dbReference>
<comment type="pathway">
    <text evidence="1">Carbohydrate acid metabolism.</text>
</comment>
<dbReference type="NCBIfam" id="NF006600">
    <property type="entry name" value="PRK09140.1"/>
    <property type="match status" value="1"/>
</dbReference>
<evidence type="ECO:0000256" key="5">
    <source>
        <dbReference type="ARBA" id="ARBA00023277"/>
    </source>
</evidence>
<accession>A0A8E1WJU2</accession>
<dbReference type="SUPFAM" id="SSF51569">
    <property type="entry name" value="Aldolase"/>
    <property type="match status" value="1"/>
</dbReference>
<dbReference type="Gene3D" id="3.20.20.70">
    <property type="entry name" value="Aldolase class I"/>
    <property type="match status" value="1"/>
</dbReference>
<dbReference type="EC" id="4.1.2.21" evidence="6"/>
<comment type="subunit">
    <text evidence="3">Homotrimer.</text>
</comment>
<reference evidence="6 7" key="1">
    <citation type="submission" date="2020-08" db="EMBL/GenBank/DDBJ databases">
        <title>Genomic Encyclopedia of Type Strains, Phase IV (KMG-IV): sequencing the most valuable type-strain genomes for metagenomic binning, comparative biology and taxonomic classification.</title>
        <authorList>
            <person name="Goeker M."/>
        </authorList>
    </citation>
    <scope>NUCLEOTIDE SEQUENCE [LARGE SCALE GENOMIC DNA]</scope>
    <source>
        <strain evidence="6 7">DSM 17454</strain>
    </source>
</reference>
<dbReference type="InterPro" id="IPR013785">
    <property type="entry name" value="Aldolase_TIM"/>
</dbReference>
<dbReference type="Pfam" id="PF01081">
    <property type="entry name" value="Aldolase"/>
    <property type="match status" value="1"/>
</dbReference>
<name>A0A8E1WJU2_9HYPH</name>
<evidence type="ECO:0000256" key="2">
    <source>
        <dbReference type="ARBA" id="ARBA00006906"/>
    </source>
</evidence>
<dbReference type="AlphaFoldDB" id="A0A8E1WJU2"/>
<dbReference type="PANTHER" id="PTHR30246:SF1">
    <property type="entry name" value="2-DEHYDRO-3-DEOXY-6-PHOSPHOGALACTONATE ALDOLASE-RELATED"/>
    <property type="match status" value="1"/>
</dbReference>
<dbReference type="EMBL" id="JACHGI010000019">
    <property type="protein sequence ID" value="MBB6469818.1"/>
    <property type="molecule type" value="Genomic_DNA"/>
</dbReference>